<comment type="caution">
    <text evidence="1">The sequence shown here is derived from an EMBL/GenBank/DDBJ whole genome shotgun (WGS) entry which is preliminary data.</text>
</comment>
<evidence type="ECO:0000313" key="2">
    <source>
        <dbReference type="Proteomes" id="UP001239111"/>
    </source>
</evidence>
<name>A0ACC2NC48_9HYME</name>
<accession>A0ACC2NC48</accession>
<keyword evidence="2" id="KW-1185">Reference proteome</keyword>
<proteinExistence type="predicted"/>
<gene>
    <name evidence="1" type="ORF">QAD02_010006</name>
</gene>
<protein>
    <submittedName>
        <fullName evidence="1">Uncharacterized protein</fullName>
    </submittedName>
</protein>
<organism evidence="1 2">
    <name type="scientific">Eretmocerus hayati</name>
    <dbReference type="NCBI Taxonomy" id="131215"/>
    <lineage>
        <taxon>Eukaryota</taxon>
        <taxon>Metazoa</taxon>
        <taxon>Ecdysozoa</taxon>
        <taxon>Arthropoda</taxon>
        <taxon>Hexapoda</taxon>
        <taxon>Insecta</taxon>
        <taxon>Pterygota</taxon>
        <taxon>Neoptera</taxon>
        <taxon>Endopterygota</taxon>
        <taxon>Hymenoptera</taxon>
        <taxon>Apocrita</taxon>
        <taxon>Proctotrupomorpha</taxon>
        <taxon>Chalcidoidea</taxon>
        <taxon>Aphelinidae</taxon>
        <taxon>Aphelininae</taxon>
        <taxon>Eretmocerus</taxon>
    </lineage>
</organism>
<reference evidence="1" key="1">
    <citation type="submission" date="2023-04" db="EMBL/GenBank/DDBJ databases">
        <title>A chromosome-level genome assembly of the parasitoid wasp Eretmocerus hayati.</title>
        <authorList>
            <person name="Zhong Y."/>
            <person name="Liu S."/>
            <person name="Liu Y."/>
        </authorList>
    </citation>
    <scope>NUCLEOTIDE SEQUENCE</scope>
    <source>
        <strain evidence="1">ZJU_SS_LIU_2023</strain>
    </source>
</reference>
<dbReference type="Proteomes" id="UP001239111">
    <property type="component" value="Chromosome 4"/>
</dbReference>
<evidence type="ECO:0000313" key="1">
    <source>
        <dbReference type="EMBL" id="KAJ8668343.1"/>
    </source>
</evidence>
<sequence length="408" mass="45570">MTSSGIKIPTILLLCPFFLSLGVSAETVKRSINLDEINDNMSDLVTRGDGSLVFVTSKQLYEERRLECVIHVIGLSGPEITYPISYKGIADVEISFDMVENVTYVLLKDSTLIQQRVTVFAVDLISGEVSKLDLPTGLIYKNNDINLIIDYNGANLIFNDPSVCGNHIPPCKFTFNKRGEHLSGPISFPIENGYLKSFPRLVKSADEGVLVFQAASSPQAYSLPNEQSEAKSFYINASGYTTILHRFPNLPRIFFDDGDIYVACAFNTPKLDALDCALYDWKLNETIALTLLPNHFGEQGGRFVASVASLEKSKFLVTYFECGRNHKPRCKTARVSSINSDGKLLKTMQLFNDLDTDANGYGVMPPAIVKLDDQFCFYIIYYVNPDFRSADYQKFLNVHTKCIPKSEL</sequence>
<dbReference type="EMBL" id="CM056744">
    <property type="protein sequence ID" value="KAJ8668343.1"/>
    <property type="molecule type" value="Genomic_DNA"/>
</dbReference>